<dbReference type="OrthoDB" id="416553at2759"/>
<dbReference type="AlphaFoldDB" id="T1FMF8"/>
<reference evidence="9" key="1">
    <citation type="submission" date="2012-12" db="EMBL/GenBank/DDBJ databases">
        <authorList>
            <person name="Hellsten U."/>
            <person name="Grimwood J."/>
            <person name="Chapman J.A."/>
            <person name="Shapiro H."/>
            <person name="Aerts A."/>
            <person name="Otillar R.P."/>
            <person name="Terry A.Y."/>
            <person name="Boore J.L."/>
            <person name="Simakov O."/>
            <person name="Marletaz F."/>
            <person name="Cho S.-J."/>
            <person name="Edsinger-Gonzales E."/>
            <person name="Havlak P."/>
            <person name="Kuo D.-H."/>
            <person name="Larsson T."/>
            <person name="Lv J."/>
            <person name="Arendt D."/>
            <person name="Savage R."/>
            <person name="Osoegawa K."/>
            <person name="de Jong P."/>
            <person name="Lindberg D.R."/>
            <person name="Seaver E.C."/>
            <person name="Weisblat D.A."/>
            <person name="Putnam N.H."/>
            <person name="Grigoriev I.V."/>
            <person name="Rokhsar D.S."/>
        </authorList>
    </citation>
    <scope>NUCLEOTIDE SEQUENCE</scope>
</reference>
<dbReference type="GO" id="GO:0005940">
    <property type="term" value="C:septin ring"/>
    <property type="evidence" value="ECO:0000318"/>
    <property type="project" value="GO_Central"/>
</dbReference>
<evidence type="ECO:0000259" key="6">
    <source>
        <dbReference type="PROSITE" id="PS51719"/>
    </source>
</evidence>
<gene>
    <name evidence="8" type="primary">20210007</name>
    <name evidence="7" type="ORF">HELRODRAFT_185133</name>
</gene>
<dbReference type="EMBL" id="KB097639">
    <property type="protein sequence ID" value="ESN92566.1"/>
    <property type="molecule type" value="Genomic_DNA"/>
</dbReference>
<dbReference type="GO" id="GO:0061640">
    <property type="term" value="P:cytoskeleton-dependent cytokinesis"/>
    <property type="evidence" value="ECO:0000318"/>
    <property type="project" value="GO_Central"/>
</dbReference>
<dbReference type="CDD" id="cd01850">
    <property type="entry name" value="CDC_Septin"/>
    <property type="match status" value="1"/>
</dbReference>
<protein>
    <recommendedName>
        <fullName evidence="3">Septin</fullName>
    </recommendedName>
</protein>
<dbReference type="STRING" id="6412.T1FMF8"/>
<evidence type="ECO:0000256" key="4">
    <source>
        <dbReference type="RuleBase" id="RU004560"/>
    </source>
</evidence>
<proteinExistence type="inferred from homology"/>
<evidence type="ECO:0000256" key="1">
    <source>
        <dbReference type="ARBA" id="ARBA00022741"/>
    </source>
</evidence>
<accession>T1FMF8</accession>
<dbReference type="EMBL" id="AMQM01001741">
    <property type="status" value="NOT_ANNOTATED_CDS"/>
    <property type="molecule type" value="Genomic_DNA"/>
</dbReference>
<dbReference type="PROSITE" id="PS51719">
    <property type="entry name" value="G_SEPTIN"/>
    <property type="match status" value="1"/>
</dbReference>
<organism evidence="8 9">
    <name type="scientific">Helobdella robusta</name>
    <name type="common">Californian leech</name>
    <dbReference type="NCBI Taxonomy" id="6412"/>
    <lineage>
        <taxon>Eukaryota</taxon>
        <taxon>Metazoa</taxon>
        <taxon>Spiralia</taxon>
        <taxon>Lophotrochozoa</taxon>
        <taxon>Annelida</taxon>
        <taxon>Clitellata</taxon>
        <taxon>Hirudinea</taxon>
        <taxon>Rhynchobdellida</taxon>
        <taxon>Glossiphoniidae</taxon>
        <taxon>Helobdella</taxon>
    </lineage>
</organism>
<dbReference type="GO" id="GO:0060090">
    <property type="term" value="F:molecular adaptor activity"/>
    <property type="evidence" value="ECO:0000318"/>
    <property type="project" value="GO_Central"/>
</dbReference>
<dbReference type="InterPro" id="IPR027417">
    <property type="entry name" value="P-loop_NTPase"/>
</dbReference>
<dbReference type="SUPFAM" id="SSF52540">
    <property type="entry name" value="P-loop containing nucleoside triphosphate hydrolases"/>
    <property type="match status" value="1"/>
</dbReference>
<dbReference type="GO" id="GO:0031105">
    <property type="term" value="C:septin complex"/>
    <property type="evidence" value="ECO:0000318"/>
    <property type="project" value="GO_Central"/>
</dbReference>
<sequence length="416" mass="47859">MIDNKKIALNGDSELRNLNLEDQVGFHSLPDQLVNKSVADGFCFNILCVGETGIGKSTLMNTLFNTNFDSTPATHDLPDVKLCSHTYELKEGNVRLKLTVVDTVGFGDQIDKTDSYKSIVDYIDDQFEAYLQEELKVKRSLHSYHDTRIHACLYFIAPTGHTLKALDLVTMKQLDSKVNIIPVIGKADTITKAELQRFKAKIMSELTSNGVQLYQFPTDDETVADNNANMNGQLPFAVVGSMDEIKVGPKMVRARQYPWGTVQVENENHCDFVKLREMLLRQNMEDLRETTHFKHYEVYRRAKLTQMGFNDNQALSLQETYEQKRQEHVMELQRKEDEMRQMFVVRVKEKEAELKEAEKELQMKFENLKNQHTTEKRKLEDKKKMLEDEMMTFQRRKAAALAAATNNSNAAGKKKK</sequence>
<feature type="domain" description="Septin-type G" evidence="6">
    <location>
        <begin position="40"/>
        <end position="306"/>
    </location>
</feature>
<dbReference type="TCDB" id="8.A.251.1.4">
    <property type="family name" value="the septin (septin) family"/>
</dbReference>
<dbReference type="PIRSF" id="PIRSF006698">
    <property type="entry name" value="Septin"/>
    <property type="match status" value="1"/>
</dbReference>
<dbReference type="HOGENOM" id="CLU_017718_8_1_1"/>
<dbReference type="RefSeq" id="XP_009028900.1">
    <property type="nucleotide sequence ID" value="XM_009030652.1"/>
</dbReference>
<evidence type="ECO:0000256" key="5">
    <source>
        <dbReference type="SAM" id="Coils"/>
    </source>
</evidence>
<dbReference type="GO" id="GO:0003924">
    <property type="term" value="F:GTPase activity"/>
    <property type="evidence" value="ECO:0000318"/>
    <property type="project" value="GO_Central"/>
</dbReference>
<name>T1FMF8_HELRO</name>
<dbReference type="EnsemblMetazoa" id="HelroT185133">
    <property type="protein sequence ID" value="HelroP185133"/>
    <property type="gene ID" value="HelroG185133"/>
</dbReference>
<feature type="coiled-coil region" evidence="5">
    <location>
        <begin position="318"/>
        <end position="396"/>
    </location>
</feature>
<dbReference type="FunCoup" id="T1FMF8">
    <property type="interactions" value="477"/>
</dbReference>
<dbReference type="KEGG" id="hro:HELRODRAFT_185133"/>
<dbReference type="InterPro" id="IPR030379">
    <property type="entry name" value="G_SEPTIN_dom"/>
</dbReference>
<evidence type="ECO:0000313" key="8">
    <source>
        <dbReference type="EnsemblMetazoa" id="HelroP185133"/>
    </source>
</evidence>
<dbReference type="InParanoid" id="T1FMF8"/>
<dbReference type="PANTHER" id="PTHR18884">
    <property type="entry name" value="SEPTIN"/>
    <property type="match status" value="1"/>
</dbReference>
<dbReference type="Pfam" id="PF00735">
    <property type="entry name" value="Septin"/>
    <property type="match status" value="1"/>
</dbReference>
<dbReference type="GeneID" id="20210007"/>
<dbReference type="Gene3D" id="3.40.50.300">
    <property type="entry name" value="P-loop containing nucleotide triphosphate hydrolases"/>
    <property type="match status" value="1"/>
</dbReference>
<keyword evidence="9" id="KW-1185">Reference proteome</keyword>
<dbReference type="FunFam" id="3.40.50.300:FF:000036">
    <property type="entry name" value="septin-6 isoform X2"/>
    <property type="match status" value="1"/>
</dbReference>
<dbReference type="Proteomes" id="UP000015101">
    <property type="component" value="Unassembled WGS sequence"/>
</dbReference>
<dbReference type="EMBL" id="AMQM01001742">
    <property type="status" value="NOT_ANNOTATED_CDS"/>
    <property type="molecule type" value="Genomic_DNA"/>
</dbReference>
<dbReference type="GO" id="GO:0005525">
    <property type="term" value="F:GTP binding"/>
    <property type="evidence" value="ECO:0007669"/>
    <property type="project" value="UniProtKB-UniRule"/>
</dbReference>
<keyword evidence="5" id="KW-0175">Coiled coil</keyword>
<evidence type="ECO:0000256" key="2">
    <source>
        <dbReference type="ARBA" id="ARBA00023134"/>
    </source>
</evidence>
<dbReference type="OMA" id="NNGIHIY"/>
<keyword evidence="2 4" id="KW-0342">GTP-binding</keyword>
<evidence type="ECO:0000256" key="3">
    <source>
        <dbReference type="PIRNR" id="PIRNR006698"/>
    </source>
</evidence>
<evidence type="ECO:0000313" key="7">
    <source>
        <dbReference type="EMBL" id="ESN92566.1"/>
    </source>
</evidence>
<comment type="similarity">
    <text evidence="3 4">Belongs to the TRAFAC class TrmE-Era-EngA-EngB-Septin-like GTPase superfamily. Septin GTPase family.</text>
</comment>
<dbReference type="GO" id="GO:0015630">
    <property type="term" value="C:microtubule cytoskeleton"/>
    <property type="evidence" value="ECO:0000318"/>
    <property type="project" value="GO_Central"/>
</dbReference>
<evidence type="ECO:0000313" key="9">
    <source>
        <dbReference type="Proteomes" id="UP000015101"/>
    </source>
</evidence>
<dbReference type="CTD" id="20210007"/>
<dbReference type="InterPro" id="IPR016491">
    <property type="entry name" value="Septin"/>
</dbReference>
<reference evidence="7 9" key="2">
    <citation type="journal article" date="2013" name="Nature">
        <title>Insights into bilaterian evolution from three spiralian genomes.</title>
        <authorList>
            <person name="Simakov O."/>
            <person name="Marletaz F."/>
            <person name="Cho S.J."/>
            <person name="Edsinger-Gonzales E."/>
            <person name="Havlak P."/>
            <person name="Hellsten U."/>
            <person name="Kuo D.H."/>
            <person name="Larsson T."/>
            <person name="Lv J."/>
            <person name="Arendt D."/>
            <person name="Savage R."/>
            <person name="Osoegawa K."/>
            <person name="de Jong P."/>
            <person name="Grimwood J."/>
            <person name="Chapman J.A."/>
            <person name="Shapiro H."/>
            <person name="Aerts A."/>
            <person name="Otillar R.P."/>
            <person name="Terry A.Y."/>
            <person name="Boore J.L."/>
            <person name="Grigoriev I.V."/>
            <person name="Lindberg D.R."/>
            <person name="Seaver E.C."/>
            <person name="Weisblat D.A."/>
            <person name="Putnam N.H."/>
            <person name="Rokhsar D.S."/>
        </authorList>
    </citation>
    <scope>NUCLEOTIDE SEQUENCE</scope>
</reference>
<reference evidence="8" key="3">
    <citation type="submission" date="2015-06" db="UniProtKB">
        <authorList>
            <consortium name="EnsemblMetazoa"/>
        </authorList>
    </citation>
    <scope>IDENTIFICATION</scope>
</reference>
<dbReference type="eggNOG" id="KOG3859">
    <property type="taxonomic scope" value="Eukaryota"/>
</dbReference>
<dbReference type="GO" id="GO:0008104">
    <property type="term" value="P:intracellular protein localization"/>
    <property type="evidence" value="ECO:0000318"/>
    <property type="project" value="GO_Central"/>
</dbReference>
<dbReference type="GO" id="GO:0032153">
    <property type="term" value="C:cell division site"/>
    <property type="evidence" value="ECO:0000318"/>
    <property type="project" value="GO_Central"/>
</dbReference>
<keyword evidence="1 4" id="KW-0547">Nucleotide-binding</keyword>